<reference evidence="2 3" key="1">
    <citation type="journal article" date="2019" name="Sci. Rep.">
        <title>Extended insight into the Mycobacterium chelonae-abscessus complex through whole genome sequencing of Mycobacterium salmoniphilum outbreak and Mycobacterium salmoniphilum-like strains.</title>
        <authorList>
            <person name="Behra P.R.K."/>
            <person name="Das S."/>
            <person name="Pettersson B.M.F."/>
            <person name="Shirreff L."/>
            <person name="DuCote T."/>
            <person name="Jacobsson K.G."/>
            <person name="Ennis D.G."/>
            <person name="Kirsebom L.A."/>
        </authorList>
    </citation>
    <scope>NUCLEOTIDE SEQUENCE [LARGE SCALE GENOMIC DNA]</scope>
    <source>
        <strain evidence="2 3">DSM 45524</strain>
    </source>
</reference>
<evidence type="ECO:0000256" key="1">
    <source>
        <dbReference type="SAM" id="MobiDB-lite"/>
    </source>
</evidence>
<gene>
    <name evidence="2" type="ORF">EJ571_25120</name>
</gene>
<dbReference type="SUPFAM" id="SSF54060">
    <property type="entry name" value="His-Me finger endonucleases"/>
    <property type="match status" value="1"/>
</dbReference>
<protein>
    <recommendedName>
        <fullName evidence="4">HNH nuclease domain-containing protein</fullName>
    </recommendedName>
</protein>
<sequence length="167" mass="18281">MEARASRPLVVDRRAHRGEIERFTRLIMRGPQESDCAIWIGAIGDDGYGRFWLGRPGGPTVVRPNRYALALALGVLGPEVLALHECDNPICALVHPKHVVEGTHTENMNRMARAGRGGGNYPRGLRPGLDRRGRAARSRALRDAVRNGWNEEAVAAAKLGSSEPTLF</sequence>
<evidence type="ECO:0008006" key="4">
    <source>
        <dbReference type="Google" id="ProtNLM"/>
    </source>
</evidence>
<name>A0A4R5P5T0_9MYCO</name>
<proteinExistence type="predicted"/>
<dbReference type="EMBL" id="RXLR01000024">
    <property type="protein sequence ID" value="TDH18011.1"/>
    <property type="molecule type" value="Genomic_DNA"/>
</dbReference>
<evidence type="ECO:0000313" key="2">
    <source>
        <dbReference type="EMBL" id="TDH18011.1"/>
    </source>
</evidence>
<organism evidence="2 3">
    <name type="scientific">Mycobacteroides franklinii</name>
    <dbReference type="NCBI Taxonomy" id="948102"/>
    <lineage>
        <taxon>Bacteria</taxon>
        <taxon>Bacillati</taxon>
        <taxon>Actinomycetota</taxon>
        <taxon>Actinomycetes</taxon>
        <taxon>Mycobacteriales</taxon>
        <taxon>Mycobacteriaceae</taxon>
        <taxon>Mycobacteroides</taxon>
    </lineage>
</organism>
<feature type="region of interest" description="Disordered" evidence="1">
    <location>
        <begin position="111"/>
        <end position="133"/>
    </location>
</feature>
<evidence type="ECO:0000313" key="3">
    <source>
        <dbReference type="Proteomes" id="UP000295627"/>
    </source>
</evidence>
<accession>A0A4R5P5T0</accession>
<comment type="caution">
    <text evidence="2">The sequence shown here is derived from an EMBL/GenBank/DDBJ whole genome shotgun (WGS) entry which is preliminary data.</text>
</comment>
<dbReference type="InterPro" id="IPR044925">
    <property type="entry name" value="His-Me_finger_sf"/>
</dbReference>
<dbReference type="AlphaFoldDB" id="A0A4R5P5T0"/>
<dbReference type="Proteomes" id="UP000295627">
    <property type="component" value="Unassembled WGS sequence"/>
</dbReference>